<evidence type="ECO:0000256" key="2">
    <source>
        <dbReference type="ARBA" id="ARBA00005528"/>
    </source>
</evidence>
<evidence type="ECO:0000256" key="3">
    <source>
        <dbReference type="ARBA" id="ARBA00012328"/>
    </source>
</evidence>
<evidence type="ECO:0000256" key="8">
    <source>
        <dbReference type="ARBA" id="ARBA00022679"/>
    </source>
</evidence>
<evidence type="ECO:0000256" key="12">
    <source>
        <dbReference type="PIRNR" id="PIRNR015601"/>
    </source>
</evidence>
<evidence type="ECO:0000313" key="16">
    <source>
        <dbReference type="Proteomes" id="UP000010729"/>
    </source>
</evidence>
<dbReference type="GO" id="GO:0070042">
    <property type="term" value="F:rRNA (uridine-N3-)-methyltransferase activity"/>
    <property type="evidence" value="ECO:0007669"/>
    <property type="project" value="TreeGrafter"/>
</dbReference>
<dbReference type="InterPro" id="IPR006700">
    <property type="entry name" value="RsmE"/>
</dbReference>
<comment type="catalytic activity">
    <reaction evidence="11 12">
        <text>uridine(1498) in 16S rRNA + S-adenosyl-L-methionine = N(3)-methyluridine(1498) in 16S rRNA + S-adenosyl-L-homocysteine + H(+)</text>
        <dbReference type="Rhea" id="RHEA:42920"/>
        <dbReference type="Rhea" id="RHEA-COMP:10283"/>
        <dbReference type="Rhea" id="RHEA-COMP:10284"/>
        <dbReference type="ChEBI" id="CHEBI:15378"/>
        <dbReference type="ChEBI" id="CHEBI:57856"/>
        <dbReference type="ChEBI" id="CHEBI:59789"/>
        <dbReference type="ChEBI" id="CHEBI:65315"/>
        <dbReference type="ChEBI" id="CHEBI:74502"/>
        <dbReference type="EC" id="2.1.1.193"/>
    </reaction>
</comment>
<evidence type="ECO:0000259" key="14">
    <source>
        <dbReference type="Pfam" id="PF20260"/>
    </source>
</evidence>
<dbReference type="EMBL" id="ANPE02000069">
    <property type="protein sequence ID" value="EMY35562.1"/>
    <property type="molecule type" value="Genomic_DNA"/>
</dbReference>
<dbReference type="Pfam" id="PF04452">
    <property type="entry name" value="Methyltrans_RNA"/>
    <property type="match status" value="1"/>
</dbReference>
<accession>N1V632</accession>
<evidence type="ECO:0000256" key="11">
    <source>
        <dbReference type="ARBA" id="ARBA00047944"/>
    </source>
</evidence>
<proteinExistence type="inferred from homology"/>
<keyword evidence="5 12" id="KW-0963">Cytoplasm</keyword>
<feature type="domain" description="Ribosomal RNA small subunit methyltransferase E methyltransferase" evidence="13">
    <location>
        <begin position="80"/>
        <end position="246"/>
    </location>
</feature>
<keyword evidence="6 12" id="KW-0698">rRNA processing</keyword>
<sequence length="253" mass="26113">MTNPVFFAEPGEFDGVAPGGLFVLTGAEARHAVAVKRLAAGEAVDIVDGTGKRLSGVVASASPQELAVRADAVALDPAPPFNLTLVQALAKGDRDELAIEAATELGVDRVVPWQSERSIVRWRDAKAAKGQAKWEATVKAAAKQSRRAAVPAVGALVGLKELCGQIAESRLALILHEEAEQTLPEAVAAAGLSADTGGSILMIVGPEGGMSPNEVEQMRAAGAIAVRLGPHVLRSSTAGPAAVTLLSVQLQRW</sequence>
<protein>
    <recommendedName>
        <fullName evidence="4 12">Ribosomal RNA small subunit methyltransferase E</fullName>
        <ecNumber evidence="3 12">2.1.1.193</ecNumber>
    </recommendedName>
</protein>
<dbReference type="GO" id="GO:0070475">
    <property type="term" value="P:rRNA base methylation"/>
    <property type="evidence" value="ECO:0007669"/>
    <property type="project" value="TreeGrafter"/>
</dbReference>
<dbReference type="Gene3D" id="2.40.240.20">
    <property type="entry name" value="Hypothetical PUA domain-like, domain 1"/>
    <property type="match status" value="1"/>
</dbReference>
<evidence type="ECO:0000256" key="4">
    <source>
        <dbReference type="ARBA" id="ARBA00013673"/>
    </source>
</evidence>
<dbReference type="SUPFAM" id="SSF75217">
    <property type="entry name" value="alpha/beta knot"/>
    <property type="match status" value="1"/>
</dbReference>
<dbReference type="PANTHER" id="PTHR30027:SF3">
    <property type="entry name" value="16S RRNA (URACIL(1498)-N(3))-METHYLTRANSFERASE"/>
    <property type="match status" value="1"/>
</dbReference>
<dbReference type="EC" id="2.1.1.193" evidence="3 12"/>
<dbReference type="NCBIfam" id="TIGR00046">
    <property type="entry name" value="RsmE family RNA methyltransferase"/>
    <property type="match status" value="1"/>
</dbReference>
<evidence type="ECO:0000313" key="15">
    <source>
        <dbReference type="EMBL" id="EMY35562.1"/>
    </source>
</evidence>
<dbReference type="AlphaFoldDB" id="N1V632"/>
<dbReference type="SUPFAM" id="SSF88697">
    <property type="entry name" value="PUA domain-like"/>
    <property type="match status" value="1"/>
</dbReference>
<keyword evidence="9 12" id="KW-0949">S-adenosyl-L-methionine</keyword>
<comment type="caution">
    <text evidence="15">The sequence shown here is derived from an EMBL/GenBank/DDBJ whole genome shotgun (WGS) entry which is preliminary data.</text>
</comment>
<keyword evidence="16" id="KW-1185">Reference proteome</keyword>
<feature type="domain" description="Ribosomal RNA small subunit methyltransferase E PUA-like" evidence="14">
    <location>
        <begin position="24"/>
        <end position="69"/>
    </location>
</feature>
<evidence type="ECO:0000256" key="1">
    <source>
        <dbReference type="ARBA" id="ARBA00004496"/>
    </source>
</evidence>
<dbReference type="InterPro" id="IPR046886">
    <property type="entry name" value="RsmE_MTase_dom"/>
</dbReference>
<dbReference type="InterPro" id="IPR015947">
    <property type="entry name" value="PUA-like_sf"/>
</dbReference>
<evidence type="ECO:0000256" key="5">
    <source>
        <dbReference type="ARBA" id="ARBA00022490"/>
    </source>
</evidence>
<dbReference type="CDD" id="cd18084">
    <property type="entry name" value="RsmE-like"/>
    <property type="match status" value="1"/>
</dbReference>
<evidence type="ECO:0000256" key="10">
    <source>
        <dbReference type="ARBA" id="ARBA00025699"/>
    </source>
</evidence>
<dbReference type="Proteomes" id="UP000010729">
    <property type="component" value="Unassembled WGS sequence"/>
</dbReference>
<dbReference type="InterPro" id="IPR046887">
    <property type="entry name" value="RsmE_PUA-like"/>
</dbReference>
<keyword evidence="8 12" id="KW-0808">Transferase</keyword>
<dbReference type="InterPro" id="IPR029028">
    <property type="entry name" value="Alpha/beta_knot_MTases"/>
</dbReference>
<dbReference type="InterPro" id="IPR029026">
    <property type="entry name" value="tRNA_m1G_MTases_N"/>
</dbReference>
<dbReference type="GO" id="GO:0005737">
    <property type="term" value="C:cytoplasm"/>
    <property type="evidence" value="ECO:0007669"/>
    <property type="project" value="UniProtKB-SubCell"/>
</dbReference>
<evidence type="ECO:0000259" key="13">
    <source>
        <dbReference type="Pfam" id="PF04452"/>
    </source>
</evidence>
<dbReference type="OrthoDB" id="9808126at2"/>
<evidence type="ECO:0000256" key="7">
    <source>
        <dbReference type="ARBA" id="ARBA00022603"/>
    </source>
</evidence>
<dbReference type="Gene3D" id="3.40.1280.10">
    <property type="match status" value="1"/>
</dbReference>
<dbReference type="PIRSF" id="PIRSF015601">
    <property type="entry name" value="MTase_slr0722"/>
    <property type="match status" value="1"/>
</dbReference>
<dbReference type="PANTHER" id="PTHR30027">
    <property type="entry name" value="RIBOSOMAL RNA SMALL SUBUNIT METHYLTRANSFERASE E"/>
    <property type="match status" value="1"/>
</dbReference>
<reference evidence="15 16" key="1">
    <citation type="journal article" date="2013" name="Genome Announc.">
        <title>Draft Genome Sequence of Arthrobacter crystallopoietes Strain BAB-32, Revealing Genes for Bioremediation.</title>
        <authorList>
            <person name="Joshi M.N."/>
            <person name="Pandit A.S."/>
            <person name="Sharma A."/>
            <person name="Pandya R.V."/>
            <person name="Desai S.M."/>
            <person name="Saxena A.K."/>
            <person name="Bagatharia S.B."/>
        </authorList>
    </citation>
    <scope>NUCLEOTIDE SEQUENCE [LARGE SCALE GENOMIC DNA]</scope>
    <source>
        <strain evidence="15 16">BAB-32</strain>
    </source>
</reference>
<dbReference type="Pfam" id="PF20260">
    <property type="entry name" value="PUA_4"/>
    <property type="match status" value="1"/>
</dbReference>
<keyword evidence="7 12" id="KW-0489">Methyltransferase</keyword>
<comment type="function">
    <text evidence="10 12">Specifically methylates the N3 position of the uracil ring of uridine 1498 (m3U1498) in 16S rRNA. Acts on the fully assembled 30S ribosomal subunit.</text>
</comment>
<name>N1V632_9MICC</name>
<comment type="similarity">
    <text evidence="2 12">Belongs to the RNA methyltransferase RsmE family.</text>
</comment>
<evidence type="ECO:0000256" key="9">
    <source>
        <dbReference type="ARBA" id="ARBA00022691"/>
    </source>
</evidence>
<comment type="subcellular location">
    <subcellularLocation>
        <location evidence="1 12">Cytoplasm</location>
    </subcellularLocation>
</comment>
<gene>
    <name evidence="15" type="ORF">D477_003448</name>
</gene>
<evidence type="ECO:0000256" key="6">
    <source>
        <dbReference type="ARBA" id="ARBA00022552"/>
    </source>
</evidence>
<organism evidence="15 16">
    <name type="scientific">Arthrobacter crystallopoietes BAB-32</name>
    <dbReference type="NCBI Taxonomy" id="1246476"/>
    <lineage>
        <taxon>Bacteria</taxon>
        <taxon>Bacillati</taxon>
        <taxon>Actinomycetota</taxon>
        <taxon>Actinomycetes</taxon>
        <taxon>Micrococcales</taxon>
        <taxon>Micrococcaceae</taxon>
        <taxon>Crystallibacter</taxon>
    </lineage>
</organism>
<dbReference type="RefSeq" id="WP_005267291.1">
    <property type="nucleotide sequence ID" value="NZ_ANPE02000069.1"/>
</dbReference>
<dbReference type="NCBIfam" id="NF008693">
    <property type="entry name" value="PRK11713.2-3"/>
    <property type="match status" value="1"/>
</dbReference>